<dbReference type="GO" id="GO:0007165">
    <property type="term" value="P:signal transduction"/>
    <property type="evidence" value="ECO:0007669"/>
    <property type="project" value="InterPro"/>
</dbReference>
<evidence type="ECO:0000313" key="5">
    <source>
        <dbReference type="WBParaSite" id="maker-uti_cns_0001744-snap-gene-0.4-mRNA-1"/>
    </source>
</evidence>
<dbReference type="PANTHER" id="PTHR15228:SF25">
    <property type="entry name" value="F-BAR DOMAIN-CONTAINING PROTEIN"/>
    <property type="match status" value="1"/>
</dbReference>
<dbReference type="GO" id="GO:0005096">
    <property type="term" value="F:GTPase activator activity"/>
    <property type="evidence" value="ECO:0007669"/>
    <property type="project" value="UniProtKB-KW"/>
</dbReference>
<dbReference type="AlphaFoldDB" id="A0A1I8GEJ0"/>
<dbReference type="CDD" id="cd00159">
    <property type="entry name" value="RhoGAP"/>
    <property type="match status" value="1"/>
</dbReference>
<dbReference type="Gene3D" id="1.10.555.10">
    <property type="entry name" value="Rho GTPase activation protein"/>
    <property type="match status" value="1"/>
</dbReference>
<protein>
    <submittedName>
        <fullName evidence="5">Rho-GAP domain-containing protein</fullName>
    </submittedName>
</protein>
<dbReference type="SMART" id="SM00324">
    <property type="entry name" value="RhoGAP"/>
    <property type="match status" value="1"/>
</dbReference>
<feature type="domain" description="Rho-GAP" evidence="3">
    <location>
        <begin position="292"/>
        <end position="484"/>
    </location>
</feature>
<dbReference type="WBParaSite" id="maker-uti_cns_0001744-snap-gene-0.4-mRNA-1">
    <property type="protein sequence ID" value="maker-uti_cns_0001744-snap-gene-0.4-mRNA-1"/>
    <property type="gene ID" value="maker-uti_cns_0001744-snap-gene-0.4"/>
</dbReference>
<proteinExistence type="predicted"/>
<dbReference type="PROSITE" id="PS50238">
    <property type="entry name" value="RHOGAP"/>
    <property type="match status" value="1"/>
</dbReference>
<feature type="region of interest" description="Disordered" evidence="2">
    <location>
        <begin position="576"/>
        <end position="606"/>
    </location>
</feature>
<dbReference type="GO" id="GO:0051056">
    <property type="term" value="P:regulation of small GTPase mediated signal transduction"/>
    <property type="evidence" value="ECO:0007669"/>
    <property type="project" value="UniProtKB-ARBA"/>
</dbReference>
<evidence type="ECO:0000259" key="3">
    <source>
        <dbReference type="PROSITE" id="PS50238"/>
    </source>
</evidence>
<evidence type="ECO:0000256" key="2">
    <source>
        <dbReference type="SAM" id="MobiDB-lite"/>
    </source>
</evidence>
<reference evidence="5" key="1">
    <citation type="submission" date="2016-11" db="UniProtKB">
        <authorList>
            <consortium name="WormBaseParasite"/>
        </authorList>
    </citation>
    <scope>IDENTIFICATION</scope>
</reference>
<dbReference type="InterPro" id="IPR051025">
    <property type="entry name" value="RhoGAP"/>
</dbReference>
<feature type="region of interest" description="Disordered" evidence="2">
    <location>
        <begin position="530"/>
        <end position="561"/>
    </location>
</feature>
<feature type="compositionally biased region" description="Low complexity" evidence="2">
    <location>
        <begin position="539"/>
        <end position="560"/>
    </location>
</feature>
<keyword evidence="1" id="KW-0343">GTPase activation</keyword>
<sequence>VERAHSEYVQTNTKSTSLVLVASTSLEGGGGTGGSGGSSAGGGSGGPPQLRGDPKHEAKLRCIEELNGVTEQREKKKLEILRSVRELIERGDQCFIAATCGFFECYARAKESNNQELRSLSRTSHQNYRPGSKFREFVRTCISLDSDDPPPRFTFEEFGVGGGSSGPPSRKESRGSGEHYPGTLFTADVCDLAGACCEDEIEEDDEESSAGETVCVATATATAAAYATSTSTATATSKLGLATRIWCSTRDTASSLLQFRDKRQTLFKKPASTGHLLGSESQHQHQHHHHQLMLARQVAKHAAVVSRCIEAIESEGAGLTISGVYRVQASKRRVLELSAQCDSTDEPALTLQTESVHTVCGLLKHRLLQLPDALLTGELYSDFIEAGRDGADPARLSALVARLPRANRQLAGALFHHLARVADRQADNQMSSQNLALVFAPTVLRPRQEAAQAASGTASLSEVLDYGHQKLVAKALIDSAEVVFGPAEQFASAELQSPDSGGGGGVGGGGDRQFLMTAALHVSLNSRVEASSTSSSFNRQTRQQLQQQRRPPSAFDPQGVDFDDIDVDEADCDGGEALDAGGGSGLRRVRTTGGGGQAVRKEALPDPRDPALLSGCGRLCPALGLA</sequence>
<dbReference type="InterPro" id="IPR008936">
    <property type="entry name" value="Rho_GTPase_activation_prot"/>
</dbReference>
<evidence type="ECO:0000313" key="4">
    <source>
        <dbReference type="Proteomes" id="UP000095280"/>
    </source>
</evidence>
<dbReference type="InterPro" id="IPR000198">
    <property type="entry name" value="RhoGAP_dom"/>
</dbReference>
<evidence type="ECO:0000256" key="1">
    <source>
        <dbReference type="ARBA" id="ARBA00022468"/>
    </source>
</evidence>
<feature type="region of interest" description="Disordered" evidence="2">
    <location>
        <begin position="24"/>
        <end position="54"/>
    </location>
</feature>
<feature type="region of interest" description="Disordered" evidence="2">
    <location>
        <begin position="154"/>
        <end position="178"/>
    </location>
</feature>
<dbReference type="SUPFAM" id="SSF48350">
    <property type="entry name" value="GTPase activation domain, GAP"/>
    <property type="match status" value="1"/>
</dbReference>
<dbReference type="Gene3D" id="1.20.1270.60">
    <property type="entry name" value="Arfaptin homology (AH) domain/BAR domain"/>
    <property type="match status" value="1"/>
</dbReference>
<accession>A0A1I8GEJ0</accession>
<name>A0A1I8GEJ0_9PLAT</name>
<dbReference type="InterPro" id="IPR027267">
    <property type="entry name" value="AH/BAR_dom_sf"/>
</dbReference>
<dbReference type="PANTHER" id="PTHR15228">
    <property type="entry name" value="SPERMATHECAL PHYSIOLOGY VARIANT"/>
    <property type="match status" value="1"/>
</dbReference>
<dbReference type="Proteomes" id="UP000095280">
    <property type="component" value="Unplaced"/>
</dbReference>
<feature type="compositionally biased region" description="Gly residues" evidence="2">
    <location>
        <begin position="27"/>
        <end position="46"/>
    </location>
</feature>
<organism evidence="4 5">
    <name type="scientific">Macrostomum lignano</name>
    <dbReference type="NCBI Taxonomy" id="282301"/>
    <lineage>
        <taxon>Eukaryota</taxon>
        <taxon>Metazoa</taxon>
        <taxon>Spiralia</taxon>
        <taxon>Lophotrochozoa</taxon>
        <taxon>Platyhelminthes</taxon>
        <taxon>Rhabditophora</taxon>
        <taxon>Macrostomorpha</taxon>
        <taxon>Macrostomida</taxon>
        <taxon>Macrostomidae</taxon>
        <taxon>Macrostomum</taxon>
    </lineage>
</organism>
<keyword evidence="4" id="KW-1185">Reference proteome</keyword>
<dbReference type="Pfam" id="PF00620">
    <property type="entry name" value="RhoGAP"/>
    <property type="match status" value="1"/>
</dbReference>